<dbReference type="PROSITE" id="PS50157">
    <property type="entry name" value="ZINC_FINGER_C2H2_2"/>
    <property type="match status" value="2"/>
</dbReference>
<proteinExistence type="predicted"/>
<dbReference type="SUPFAM" id="SSF54695">
    <property type="entry name" value="POZ domain"/>
    <property type="match status" value="1"/>
</dbReference>
<dbReference type="InterPro" id="IPR000210">
    <property type="entry name" value="BTB/POZ_dom"/>
</dbReference>
<dbReference type="InterPro" id="IPR011333">
    <property type="entry name" value="SKP1/BTB/POZ_sf"/>
</dbReference>
<dbReference type="Proteomes" id="UP000326759">
    <property type="component" value="Unassembled WGS sequence"/>
</dbReference>
<feature type="domain" description="C2H2-type" evidence="5">
    <location>
        <begin position="425"/>
        <end position="453"/>
    </location>
</feature>
<dbReference type="PANTHER" id="PTHR23110:SF98">
    <property type="entry name" value="PRE-LOLA-G, ISOFORM C-RELATED"/>
    <property type="match status" value="1"/>
</dbReference>
<feature type="compositionally biased region" description="Polar residues" evidence="3">
    <location>
        <begin position="194"/>
        <end position="209"/>
    </location>
</feature>
<dbReference type="Gene3D" id="3.30.160.60">
    <property type="entry name" value="Classic Zinc Finger"/>
    <property type="match status" value="2"/>
</dbReference>
<dbReference type="Gene3D" id="3.30.710.10">
    <property type="entry name" value="Potassium Channel Kv1.1, Chain A"/>
    <property type="match status" value="1"/>
</dbReference>
<dbReference type="InterPro" id="IPR051095">
    <property type="entry name" value="Dros_DevTransReg"/>
</dbReference>
<dbReference type="GO" id="GO:0005634">
    <property type="term" value="C:nucleus"/>
    <property type="evidence" value="ECO:0007669"/>
    <property type="project" value="TreeGrafter"/>
</dbReference>
<accession>A0A5N5SXA9</accession>
<dbReference type="OrthoDB" id="6359816at2759"/>
<keyword evidence="2" id="KW-0863">Zinc-finger</keyword>
<evidence type="ECO:0000256" key="2">
    <source>
        <dbReference type="PROSITE-ProRule" id="PRU00042"/>
    </source>
</evidence>
<feature type="region of interest" description="Disordered" evidence="3">
    <location>
        <begin position="160"/>
        <end position="218"/>
    </location>
</feature>
<gene>
    <name evidence="6" type="primary">lola_4</name>
    <name evidence="6" type="ORF">Anas_08159</name>
</gene>
<evidence type="ECO:0000256" key="1">
    <source>
        <dbReference type="ARBA" id="ARBA00023242"/>
    </source>
</evidence>
<dbReference type="InterPro" id="IPR036236">
    <property type="entry name" value="Znf_C2H2_sf"/>
</dbReference>
<evidence type="ECO:0000259" key="5">
    <source>
        <dbReference type="PROSITE" id="PS50157"/>
    </source>
</evidence>
<protein>
    <submittedName>
        <fullName evidence="6">Longitudinals lacking protein</fullName>
    </submittedName>
</protein>
<dbReference type="GO" id="GO:0006357">
    <property type="term" value="P:regulation of transcription by RNA polymerase II"/>
    <property type="evidence" value="ECO:0007669"/>
    <property type="project" value="TreeGrafter"/>
</dbReference>
<dbReference type="PROSITE" id="PS50097">
    <property type="entry name" value="BTB"/>
    <property type="match status" value="1"/>
</dbReference>
<comment type="caution">
    <text evidence="6">The sequence shown here is derived from an EMBL/GenBank/DDBJ whole genome shotgun (WGS) entry which is preliminary data.</text>
</comment>
<dbReference type="InterPro" id="IPR013087">
    <property type="entry name" value="Znf_C2H2_type"/>
</dbReference>
<feature type="domain" description="BTB" evidence="4">
    <location>
        <begin position="45"/>
        <end position="110"/>
    </location>
</feature>
<dbReference type="SMART" id="SM00225">
    <property type="entry name" value="BTB"/>
    <property type="match status" value="1"/>
</dbReference>
<keyword evidence="1" id="KW-0539">Nucleus</keyword>
<evidence type="ECO:0000256" key="3">
    <source>
        <dbReference type="SAM" id="MobiDB-lite"/>
    </source>
</evidence>
<dbReference type="SMART" id="SM00355">
    <property type="entry name" value="ZnF_C2H2"/>
    <property type="match status" value="2"/>
</dbReference>
<organism evidence="6 7">
    <name type="scientific">Armadillidium nasatum</name>
    <dbReference type="NCBI Taxonomy" id="96803"/>
    <lineage>
        <taxon>Eukaryota</taxon>
        <taxon>Metazoa</taxon>
        <taxon>Ecdysozoa</taxon>
        <taxon>Arthropoda</taxon>
        <taxon>Crustacea</taxon>
        <taxon>Multicrustacea</taxon>
        <taxon>Malacostraca</taxon>
        <taxon>Eumalacostraca</taxon>
        <taxon>Peracarida</taxon>
        <taxon>Isopoda</taxon>
        <taxon>Oniscidea</taxon>
        <taxon>Crinocheta</taxon>
        <taxon>Armadillidiidae</taxon>
        <taxon>Armadillidium</taxon>
    </lineage>
</organism>
<feature type="domain" description="C2H2-type" evidence="5">
    <location>
        <begin position="454"/>
        <end position="480"/>
    </location>
</feature>
<dbReference type="GO" id="GO:0008270">
    <property type="term" value="F:zinc ion binding"/>
    <property type="evidence" value="ECO:0007669"/>
    <property type="project" value="UniProtKB-KW"/>
</dbReference>
<dbReference type="GO" id="GO:0048666">
    <property type="term" value="P:neuron development"/>
    <property type="evidence" value="ECO:0007669"/>
    <property type="project" value="UniProtKB-ARBA"/>
</dbReference>
<reference evidence="6 7" key="1">
    <citation type="journal article" date="2019" name="PLoS Biol.">
        <title>Sex chromosomes control vertical transmission of feminizing Wolbachia symbionts in an isopod.</title>
        <authorList>
            <person name="Becking T."/>
            <person name="Chebbi M.A."/>
            <person name="Giraud I."/>
            <person name="Moumen B."/>
            <person name="Laverre T."/>
            <person name="Caubet Y."/>
            <person name="Peccoud J."/>
            <person name="Gilbert C."/>
            <person name="Cordaux R."/>
        </authorList>
    </citation>
    <scope>NUCLEOTIDE SEQUENCE [LARGE SCALE GENOMIC DNA]</scope>
    <source>
        <strain evidence="6">ANa2</strain>
        <tissue evidence="6">Whole body excluding digestive tract and cuticle</tissue>
    </source>
</reference>
<name>A0A5N5SXA9_9CRUS</name>
<evidence type="ECO:0000313" key="6">
    <source>
        <dbReference type="EMBL" id="KAB7498853.1"/>
    </source>
</evidence>
<dbReference type="EMBL" id="SEYY01018928">
    <property type="protein sequence ID" value="KAB7498853.1"/>
    <property type="molecule type" value="Genomic_DNA"/>
</dbReference>
<keyword evidence="7" id="KW-1185">Reference proteome</keyword>
<dbReference type="GO" id="GO:0048513">
    <property type="term" value="P:animal organ development"/>
    <property type="evidence" value="ECO:0007669"/>
    <property type="project" value="UniProtKB-ARBA"/>
</dbReference>
<evidence type="ECO:0000259" key="4">
    <source>
        <dbReference type="PROSITE" id="PS50097"/>
    </source>
</evidence>
<evidence type="ECO:0000313" key="7">
    <source>
        <dbReference type="Proteomes" id="UP000326759"/>
    </source>
</evidence>
<dbReference type="SUPFAM" id="SSF57667">
    <property type="entry name" value="beta-beta-alpha zinc fingers"/>
    <property type="match status" value="1"/>
</dbReference>
<keyword evidence="2" id="KW-0479">Metal-binding</keyword>
<dbReference type="Pfam" id="PF00651">
    <property type="entry name" value="BTB"/>
    <property type="match status" value="1"/>
</dbReference>
<dbReference type="AlphaFoldDB" id="A0A5N5SXA9"/>
<sequence length="480" mass="52352">MAQAEPVKVTYATGMADGLLSLCWNNHRSTFCHVISTLRQKERYSDATIACEGKFYPVHKLVLSVCSEYFDAMLERTPCKHPIIVLRDVQPEDLEALLIYMYEGIVSISQNDLARLLKTAEMLRIKGLAVPDDLTLADGRRVASVATTVPIIATAPIATRTTREVRGSPQPKRRRREENGGVNVPVSQGFHHGNSPTSEEVSSPSNPEQQHYDRHQRSGKVEIHREELKEVSQSTEVIVTDGIVKEEHTIDDGDHLQKGTATATLISTYGVVVSDGSTHTLVSHASDPNQVIAHRYEPAQLAPGTHQTHSQPLAEAVAEALAGPSGMPSWLGGGELVPANFTTVEAYSEPAEVQTTQALVQSQTMENNQTTTVNVTNATGNSVVVSSGGGTTATPILIENVTVTTGGGNTNNTTPSTPQREGNQLKCHYCNRATFRQTSDLKRHIRIHTGEKPFKCSFCPYKASRKDLLHAHSNKMHNSQ</sequence>
<dbReference type="CDD" id="cd18315">
    <property type="entry name" value="BTB_POZ_BAB-like"/>
    <property type="match status" value="1"/>
</dbReference>
<keyword evidence="2" id="KW-0862">Zinc</keyword>
<dbReference type="PANTHER" id="PTHR23110">
    <property type="entry name" value="BTB DOMAIN TRANSCRIPTION FACTOR"/>
    <property type="match status" value="1"/>
</dbReference>
<dbReference type="GO" id="GO:0003006">
    <property type="term" value="P:developmental process involved in reproduction"/>
    <property type="evidence" value="ECO:0007669"/>
    <property type="project" value="UniProtKB-ARBA"/>
</dbReference>